<dbReference type="PROSITE" id="PS50830">
    <property type="entry name" value="TNASE_3"/>
    <property type="match status" value="1"/>
</dbReference>
<organism evidence="6 7">
    <name type="scientific">Prochlorococcus marinus (strain MIT 9313)</name>
    <dbReference type="NCBI Taxonomy" id="74547"/>
    <lineage>
        <taxon>Bacteria</taxon>
        <taxon>Bacillati</taxon>
        <taxon>Cyanobacteriota</taxon>
        <taxon>Cyanophyceae</taxon>
        <taxon>Synechococcales</taxon>
        <taxon>Prochlorococcaceae</taxon>
        <taxon>Prochlorococcus</taxon>
    </lineage>
</organism>
<protein>
    <submittedName>
        <fullName evidence="6">Staphylococcus nuclease (SNase) homologues</fullName>
    </submittedName>
</protein>
<feature type="chain" id="PRO_5004292595" evidence="4">
    <location>
        <begin position="25"/>
        <end position="211"/>
    </location>
</feature>
<keyword evidence="3" id="KW-0378">Hydrolase</keyword>
<proteinExistence type="predicted"/>
<dbReference type="Pfam" id="PF00565">
    <property type="entry name" value="SNase"/>
    <property type="match status" value="1"/>
</dbReference>
<dbReference type="InterPro" id="IPR035437">
    <property type="entry name" value="SNase_OB-fold_sf"/>
</dbReference>
<evidence type="ECO:0000313" key="7">
    <source>
        <dbReference type="Proteomes" id="UP000001423"/>
    </source>
</evidence>
<evidence type="ECO:0000313" key="6">
    <source>
        <dbReference type="EMBL" id="CAE21055.1"/>
    </source>
</evidence>
<dbReference type="EMBL" id="BX548175">
    <property type="protein sequence ID" value="CAE21055.1"/>
    <property type="molecule type" value="Genomic_DNA"/>
</dbReference>
<evidence type="ECO:0000259" key="5">
    <source>
        <dbReference type="PROSITE" id="PS50830"/>
    </source>
</evidence>
<sequence>MLGSDMGKALLVLLLTLWAVPSNAAEVLAIGDGDTLTAKEGSQTIKVRLACIDAPETSQSPYGKAARQALKGLLPVGSDVSLRSKPTDRYGRTVAEVIRNGTNINQSLVKSGNAFVYWKYIKGCDRQTYAHLETYARLGGIGVWSVPAGIQRPWDYRQSKQSDSKGKRYRCKDMSSWNAAQELLRQRHSCLDWDKDGEACESIRCAGQIAT</sequence>
<dbReference type="Proteomes" id="UP000001423">
    <property type="component" value="Chromosome"/>
</dbReference>
<evidence type="ECO:0000256" key="4">
    <source>
        <dbReference type="SAM" id="SignalP"/>
    </source>
</evidence>
<dbReference type="GO" id="GO:0016787">
    <property type="term" value="F:hydrolase activity"/>
    <property type="evidence" value="ECO:0007669"/>
    <property type="project" value="UniProtKB-KW"/>
</dbReference>
<dbReference type="AlphaFoldDB" id="Q7V777"/>
<reference evidence="6 7" key="1">
    <citation type="journal article" date="2003" name="Nature">
        <title>Genome divergence in two Prochlorococcus ecotypes reflects oceanic niche differentiation.</title>
        <authorList>
            <person name="Rocap G."/>
            <person name="Larimer F.W."/>
            <person name="Lamerdin J.E."/>
            <person name="Malfatti S."/>
            <person name="Chain P."/>
            <person name="Ahlgren N.A."/>
            <person name="Arellano A."/>
            <person name="Coleman M."/>
            <person name="Hauser L."/>
            <person name="Hess W.R."/>
            <person name="Johnson Z.I."/>
            <person name="Land M.L."/>
            <person name="Lindell D."/>
            <person name="Post A.F."/>
            <person name="Regala W."/>
            <person name="Shah M."/>
            <person name="Shaw S.L."/>
            <person name="Steglich C."/>
            <person name="Sullivan M.B."/>
            <person name="Ting C.S."/>
            <person name="Tolonen A."/>
            <person name="Webb E.A."/>
            <person name="Zinser E.R."/>
            <person name="Chisholm S.W."/>
        </authorList>
    </citation>
    <scope>NUCLEOTIDE SEQUENCE [LARGE SCALE GENOMIC DNA]</scope>
    <source>
        <strain evidence="7">MIT 9313</strain>
    </source>
</reference>
<dbReference type="PANTHER" id="PTHR12302">
    <property type="entry name" value="EBNA2 BINDING PROTEIN P100"/>
    <property type="match status" value="1"/>
</dbReference>
<keyword evidence="7" id="KW-1185">Reference proteome</keyword>
<dbReference type="InterPro" id="IPR016071">
    <property type="entry name" value="Staphylococal_nuclease_OB-fold"/>
</dbReference>
<dbReference type="KEGG" id="pmt:PMT_0880"/>
<dbReference type="PANTHER" id="PTHR12302:SF3">
    <property type="entry name" value="SERINE_THREONINE-PROTEIN KINASE 31"/>
    <property type="match status" value="1"/>
</dbReference>
<dbReference type="RefSeq" id="WP_011130258.1">
    <property type="nucleotide sequence ID" value="NC_005071.1"/>
</dbReference>
<feature type="domain" description="TNase-like" evidence="5">
    <location>
        <begin position="21"/>
        <end position="146"/>
    </location>
</feature>
<dbReference type="GO" id="GO:0004519">
    <property type="term" value="F:endonuclease activity"/>
    <property type="evidence" value="ECO:0007669"/>
    <property type="project" value="UniProtKB-KW"/>
</dbReference>
<keyword evidence="4" id="KW-0732">Signal</keyword>
<dbReference type="Pfam" id="PF05901">
    <property type="entry name" value="Excalibur"/>
    <property type="match status" value="1"/>
</dbReference>
<keyword evidence="1" id="KW-0540">Nuclease</keyword>
<feature type="signal peptide" evidence="4">
    <location>
        <begin position="1"/>
        <end position="24"/>
    </location>
</feature>
<keyword evidence="2" id="KW-0255">Endonuclease</keyword>
<name>Q7V777_PROMM</name>
<gene>
    <name evidence="6" type="ordered locus">PMT_0880</name>
</gene>
<evidence type="ECO:0000256" key="1">
    <source>
        <dbReference type="ARBA" id="ARBA00022722"/>
    </source>
</evidence>
<dbReference type="Gene3D" id="2.40.50.90">
    <property type="match status" value="1"/>
</dbReference>
<accession>Q7V777</accession>
<dbReference type="eggNOG" id="COG1525">
    <property type="taxonomic scope" value="Bacteria"/>
</dbReference>
<evidence type="ECO:0000256" key="2">
    <source>
        <dbReference type="ARBA" id="ARBA00022759"/>
    </source>
</evidence>
<dbReference type="HOGENOM" id="CLU_046484_7_0_3"/>
<evidence type="ECO:0000256" key="3">
    <source>
        <dbReference type="ARBA" id="ARBA00022801"/>
    </source>
</evidence>
<dbReference type="SMART" id="SM00318">
    <property type="entry name" value="SNc"/>
    <property type="match status" value="1"/>
</dbReference>
<dbReference type="SUPFAM" id="SSF50199">
    <property type="entry name" value="Staphylococcal nuclease"/>
    <property type="match status" value="1"/>
</dbReference>
<dbReference type="InterPro" id="IPR008613">
    <property type="entry name" value="Excalibur_Ca-bd_domain"/>
</dbReference>